<keyword evidence="3" id="KW-0677">Repeat</keyword>
<name>A0A974GV40_SEDHY</name>
<keyword evidence="5" id="KW-1185">Reference proteome</keyword>
<evidence type="ECO:0000313" key="5">
    <source>
        <dbReference type="Proteomes" id="UP000611629"/>
    </source>
</evidence>
<dbReference type="SUPFAM" id="SSF51161">
    <property type="entry name" value="Trimeric LpxA-like enzymes"/>
    <property type="match status" value="1"/>
</dbReference>
<accession>A0A974GV40</accession>
<dbReference type="PROSITE" id="PS00101">
    <property type="entry name" value="HEXAPEP_TRANSFERASES"/>
    <property type="match status" value="1"/>
</dbReference>
<dbReference type="Pfam" id="PF00132">
    <property type="entry name" value="Hexapep"/>
    <property type="match status" value="1"/>
</dbReference>
<gene>
    <name evidence="4" type="ORF">HZF24_02290</name>
</gene>
<reference evidence="4" key="1">
    <citation type="submission" date="2020-07" db="EMBL/GenBank/DDBJ databases">
        <title>Genomic analysis of a strain of Sedimentibacter Hydroxybenzoicus DSM7310.</title>
        <authorList>
            <person name="Ma S."/>
        </authorList>
    </citation>
    <scope>NUCLEOTIDE SEQUENCE</scope>
    <source>
        <strain evidence="4">DSM 7310</strain>
    </source>
</reference>
<dbReference type="InterPro" id="IPR011004">
    <property type="entry name" value="Trimer_LpxA-like_sf"/>
</dbReference>
<dbReference type="RefSeq" id="WP_179236631.1">
    <property type="nucleotide sequence ID" value="NZ_JACBNQ010000001.1"/>
</dbReference>
<dbReference type="AlphaFoldDB" id="A0A974GV40"/>
<dbReference type="InterPro" id="IPR051159">
    <property type="entry name" value="Hexapeptide_acetyltransf"/>
</dbReference>
<evidence type="ECO:0000256" key="2">
    <source>
        <dbReference type="ARBA" id="ARBA00022679"/>
    </source>
</evidence>
<dbReference type="Pfam" id="PF14602">
    <property type="entry name" value="Hexapep_2"/>
    <property type="match status" value="1"/>
</dbReference>
<evidence type="ECO:0000256" key="3">
    <source>
        <dbReference type="ARBA" id="ARBA00022737"/>
    </source>
</evidence>
<comment type="caution">
    <text evidence="4">The sequence shown here is derived from an EMBL/GenBank/DDBJ whole genome shotgun (WGS) entry which is preliminary data.</text>
</comment>
<dbReference type="CDD" id="cd03357">
    <property type="entry name" value="LbH_MAT_GAT"/>
    <property type="match status" value="1"/>
</dbReference>
<dbReference type="Proteomes" id="UP000611629">
    <property type="component" value="Unassembled WGS sequence"/>
</dbReference>
<proteinExistence type="inferred from homology"/>
<keyword evidence="2" id="KW-0808">Transferase</keyword>
<dbReference type="GO" id="GO:0008374">
    <property type="term" value="F:O-acyltransferase activity"/>
    <property type="evidence" value="ECO:0007669"/>
    <property type="project" value="TreeGrafter"/>
</dbReference>
<protein>
    <submittedName>
        <fullName evidence="4">Sugar O-acetyltransferase</fullName>
    </submittedName>
</protein>
<dbReference type="InterPro" id="IPR018357">
    <property type="entry name" value="Hexapep_transf_CS"/>
</dbReference>
<dbReference type="PANTHER" id="PTHR23416:SF23">
    <property type="entry name" value="ACETYLTRANSFERASE C18B11.09C-RELATED"/>
    <property type="match status" value="1"/>
</dbReference>
<evidence type="ECO:0000313" key="4">
    <source>
        <dbReference type="EMBL" id="NYB72966.1"/>
    </source>
</evidence>
<dbReference type="EMBL" id="JACBNQ010000001">
    <property type="protein sequence ID" value="NYB72966.1"/>
    <property type="molecule type" value="Genomic_DNA"/>
</dbReference>
<comment type="similarity">
    <text evidence="1">Belongs to the transferase hexapeptide repeat family.</text>
</comment>
<dbReference type="InterPro" id="IPR001451">
    <property type="entry name" value="Hexapep"/>
</dbReference>
<dbReference type="Gene3D" id="2.160.10.10">
    <property type="entry name" value="Hexapeptide repeat proteins"/>
    <property type="match status" value="1"/>
</dbReference>
<dbReference type="PANTHER" id="PTHR23416">
    <property type="entry name" value="SIALIC ACID SYNTHASE-RELATED"/>
    <property type="match status" value="1"/>
</dbReference>
<evidence type="ECO:0000256" key="1">
    <source>
        <dbReference type="ARBA" id="ARBA00007274"/>
    </source>
</evidence>
<sequence>MELKDFLEHLNNGLSVTGGSEIHLFMHKVSQEALRITAELNNSYRTQEEVRSLMSELIGKPVDESFAMFPPFYTDCGKNISIGKNVFINSGCRFQDQGGITIGDGSLIGHNVVMATLNHDLSPDKRRDMHPAPIVIGKSVWIGANATILAGVSIGDGAVIAAGAVVTKDVQSNTVVGGVPARLIKKIEE</sequence>
<organism evidence="4 5">
    <name type="scientific">Sedimentibacter hydroxybenzoicus DSM 7310</name>
    <dbReference type="NCBI Taxonomy" id="1123245"/>
    <lineage>
        <taxon>Bacteria</taxon>
        <taxon>Bacillati</taxon>
        <taxon>Bacillota</taxon>
        <taxon>Tissierellia</taxon>
        <taxon>Sedimentibacter</taxon>
    </lineage>
</organism>